<gene>
    <name evidence="2" type="ORF">AWRI4233_LOCUS9682</name>
</gene>
<proteinExistence type="predicted"/>
<comment type="caution">
    <text evidence="2">The sequence shown here is derived from an EMBL/GenBank/DDBJ whole genome shotgun (WGS) entry which is preliminary data.</text>
</comment>
<accession>A0A9N8K8N2</accession>
<reference evidence="2" key="1">
    <citation type="submission" date="2020-06" db="EMBL/GenBank/DDBJ databases">
        <authorList>
            <person name="Onetto C."/>
        </authorList>
    </citation>
    <scope>NUCLEOTIDE SEQUENCE</scope>
</reference>
<dbReference type="EMBL" id="CAIJEO010000013">
    <property type="protein sequence ID" value="CAD0100857.1"/>
    <property type="molecule type" value="Genomic_DNA"/>
</dbReference>
<dbReference type="Proteomes" id="UP000714618">
    <property type="component" value="Unassembled WGS sequence"/>
</dbReference>
<feature type="compositionally biased region" description="Basic and acidic residues" evidence="1">
    <location>
        <begin position="14"/>
        <end position="35"/>
    </location>
</feature>
<name>A0A9N8K8N2_9PEZI</name>
<feature type="region of interest" description="Disordered" evidence="1">
    <location>
        <begin position="62"/>
        <end position="291"/>
    </location>
</feature>
<evidence type="ECO:0000313" key="3">
    <source>
        <dbReference type="Proteomes" id="UP000714618"/>
    </source>
</evidence>
<sequence>MSDPSGFPTTLSGRPEKEFSSMTGREHAEKFGDDRVTLLEVVKVTKPMKKFTEDDWYFLRENAISISEPPTERRRREQQSARDQRAQRRTEGKPAEQNEGVRRSGRHQGGKVAYAESDPKDQSSDNPSSEDSEDEFVASPESEEVAPSSRGVKRKRAVTFKATDEKVTELPVRSRQEVSADSHDMAEASASRSRSVTPVPPVKKRRTRRTILSDSDDEMAEPSESRSRSVTPAPPIKKHSKRRTTLSDSDDEMAEPSVSRSRSVTPLPAVKTRKVEGKRKVTLNDSDDEME</sequence>
<feature type="compositionally biased region" description="Acidic residues" evidence="1">
    <location>
        <begin position="128"/>
        <end position="144"/>
    </location>
</feature>
<evidence type="ECO:0000313" key="2">
    <source>
        <dbReference type="EMBL" id="CAD0100857.1"/>
    </source>
</evidence>
<evidence type="ECO:0000256" key="1">
    <source>
        <dbReference type="SAM" id="MobiDB-lite"/>
    </source>
</evidence>
<feature type="compositionally biased region" description="Basic and acidic residues" evidence="1">
    <location>
        <begin position="162"/>
        <end position="186"/>
    </location>
</feature>
<protein>
    <submittedName>
        <fullName evidence="2">Uncharacterized protein</fullName>
    </submittedName>
</protein>
<dbReference type="OrthoDB" id="3897494at2759"/>
<keyword evidence="3" id="KW-1185">Reference proteome</keyword>
<organism evidence="2 3">
    <name type="scientific">Aureobasidium mustum</name>
    <dbReference type="NCBI Taxonomy" id="2773714"/>
    <lineage>
        <taxon>Eukaryota</taxon>
        <taxon>Fungi</taxon>
        <taxon>Dikarya</taxon>
        <taxon>Ascomycota</taxon>
        <taxon>Pezizomycotina</taxon>
        <taxon>Dothideomycetes</taxon>
        <taxon>Dothideomycetidae</taxon>
        <taxon>Dothideales</taxon>
        <taxon>Saccotheciaceae</taxon>
        <taxon>Aureobasidium</taxon>
    </lineage>
</organism>
<feature type="compositionally biased region" description="Basic and acidic residues" evidence="1">
    <location>
        <begin position="70"/>
        <end position="102"/>
    </location>
</feature>
<dbReference type="AlphaFoldDB" id="A0A9N8K8N2"/>
<feature type="region of interest" description="Disordered" evidence="1">
    <location>
        <begin position="1"/>
        <end position="35"/>
    </location>
</feature>